<dbReference type="Proteomes" id="UP000294678">
    <property type="component" value="Unassembled WGS sequence"/>
</dbReference>
<dbReference type="SUPFAM" id="SSF55729">
    <property type="entry name" value="Acyl-CoA N-acyltransferases (Nat)"/>
    <property type="match status" value="1"/>
</dbReference>
<accession>A0AA46I5N6</accession>
<feature type="domain" description="N-acetyltransferase" evidence="3">
    <location>
        <begin position="4"/>
        <end position="150"/>
    </location>
</feature>
<dbReference type="PANTHER" id="PTHR43420">
    <property type="entry name" value="ACETYLTRANSFERASE"/>
    <property type="match status" value="1"/>
</dbReference>
<evidence type="ECO:0000259" key="3">
    <source>
        <dbReference type="PROSITE" id="PS51186"/>
    </source>
</evidence>
<keyword evidence="1" id="KW-0808">Transferase</keyword>
<dbReference type="CDD" id="cd04301">
    <property type="entry name" value="NAT_SF"/>
    <property type="match status" value="1"/>
</dbReference>
<dbReference type="InterPro" id="IPR050680">
    <property type="entry name" value="YpeA/RimI_acetyltransf"/>
</dbReference>
<evidence type="ECO:0000313" key="5">
    <source>
        <dbReference type="Proteomes" id="UP000294678"/>
    </source>
</evidence>
<keyword evidence="2" id="KW-0012">Acyltransferase</keyword>
<dbReference type="Pfam" id="PF00583">
    <property type="entry name" value="Acetyltransf_1"/>
    <property type="match status" value="1"/>
</dbReference>
<dbReference type="GO" id="GO:0005840">
    <property type="term" value="C:ribosome"/>
    <property type="evidence" value="ECO:0007669"/>
    <property type="project" value="UniProtKB-KW"/>
</dbReference>
<dbReference type="PROSITE" id="PS51186">
    <property type="entry name" value="GNAT"/>
    <property type="match status" value="1"/>
</dbReference>
<dbReference type="InterPro" id="IPR000182">
    <property type="entry name" value="GNAT_dom"/>
</dbReference>
<dbReference type="Gene3D" id="3.40.630.30">
    <property type="match status" value="1"/>
</dbReference>
<reference evidence="4 5" key="1">
    <citation type="submission" date="2019-03" db="EMBL/GenBank/DDBJ databases">
        <title>Genomic Encyclopedia of Type Strains, Phase IV (KMG-IV): sequencing the most valuable type-strain genomes for metagenomic binning, comparative biology and taxonomic classification.</title>
        <authorList>
            <person name="Goeker M."/>
        </authorList>
    </citation>
    <scope>NUCLEOTIDE SEQUENCE [LARGE SCALE GENOMIC DNA]</scope>
    <source>
        <strain evidence="4 5">DSM 100055</strain>
    </source>
</reference>
<gene>
    <name evidence="4" type="ORF">EV215_1180</name>
</gene>
<proteinExistence type="predicted"/>
<protein>
    <submittedName>
        <fullName evidence="4">Ribosomal protein S18 acetylase RimI-like enzyme</fullName>
    </submittedName>
</protein>
<organism evidence="4 5">
    <name type="scientific">Hypnocyclicus thermotrophus</name>
    <dbReference type="NCBI Taxonomy" id="1627895"/>
    <lineage>
        <taxon>Bacteria</taxon>
        <taxon>Fusobacteriati</taxon>
        <taxon>Fusobacteriota</taxon>
        <taxon>Fusobacteriia</taxon>
        <taxon>Fusobacteriales</taxon>
        <taxon>Fusobacteriaceae</taxon>
        <taxon>Hypnocyclicus</taxon>
    </lineage>
</organism>
<evidence type="ECO:0000256" key="1">
    <source>
        <dbReference type="ARBA" id="ARBA00022679"/>
    </source>
</evidence>
<comment type="caution">
    <text evidence="4">The sequence shown here is derived from an EMBL/GenBank/DDBJ whole genome shotgun (WGS) entry which is preliminary data.</text>
</comment>
<evidence type="ECO:0000256" key="2">
    <source>
        <dbReference type="ARBA" id="ARBA00023315"/>
    </source>
</evidence>
<evidence type="ECO:0000313" key="4">
    <source>
        <dbReference type="EMBL" id="TDT70627.1"/>
    </source>
</evidence>
<dbReference type="RefSeq" id="WP_134113061.1">
    <property type="nucleotide sequence ID" value="NZ_SOBG01000004.1"/>
</dbReference>
<keyword evidence="5" id="KW-1185">Reference proteome</keyword>
<dbReference type="AlphaFoldDB" id="A0AA46I5N6"/>
<keyword evidence="4" id="KW-0687">Ribonucleoprotein</keyword>
<keyword evidence="4" id="KW-0689">Ribosomal protein</keyword>
<dbReference type="EMBL" id="SOBG01000004">
    <property type="protein sequence ID" value="TDT70627.1"/>
    <property type="molecule type" value="Genomic_DNA"/>
</dbReference>
<name>A0AA46I5N6_9FUSO</name>
<sequence length="150" mass="17767">MKFIEILSNEKEYIEQIIKIEERIFGKNGGVDYWILKPIIRYGKVLAIEENNKILAVAELINNWDNNTIYIYGFCVDIKYQSKGIGKVFLEKLKEYIIKNKKTIKNIVLTVDKENIKAIKLYEKLGFEIEKELKDEYGKGIDRLYMMFKI</sequence>
<dbReference type="GO" id="GO:0016747">
    <property type="term" value="F:acyltransferase activity, transferring groups other than amino-acyl groups"/>
    <property type="evidence" value="ECO:0007669"/>
    <property type="project" value="InterPro"/>
</dbReference>
<dbReference type="InterPro" id="IPR016181">
    <property type="entry name" value="Acyl_CoA_acyltransferase"/>
</dbReference>